<feature type="region of interest" description="Disordered" evidence="1">
    <location>
        <begin position="74"/>
        <end position="95"/>
    </location>
</feature>
<evidence type="ECO:0000313" key="4">
    <source>
        <dbReference type="Proteomes" id="UP000177967"/>
    </source>
</evidence>
<evidence type="ECO:0000256" key="2">
    <source>
        <dbReference type="SAM" id="Phobius"/>
    </source>
</evidence>
<feature type="transmembrane region" description="Helical" evidence="2">
    <location>
        <begin position="25"/>
        <end position="44"/>
    </location>
</feature>
<name>A0A1G1UZK7_9BACT</name>
<sequence>MKVLMENEPKFDIAKVIVNNKPKTIIIAMVVVLVIATGVGFWYWSKSKQIQEEGSTLGGQIFDKTQNQLQGQVPDANPFKDQKNPFDAIYKNPFE</sequence>
<proteinExistence type="predicted"/>
<keyword evidence="2" id="KW-1133">Transmembrane helix</keyword>
<evidence type="ECO:0000313" key="3">
    <source>
        <dbReference type="EMBL" id="OGY08501.1"/>
    </source>
</evidence>
<keyword evidence="2" id="KW-0472">Membrane</keyword>
<dbReference type="Proteomes" id="UP000177967">
    <property type="component" value="Unassembled WGS sequence"/>
</dbReference>
<dbReference type="EMBL" id="MHBW01000026">
    <property type="protein sequence ID" value="OGY08501.1"/>
    <property type="molecule type" value="Genomic_DNA"/>
</dbReference>
<dbReference type="AlphaFoldDB" id="A0A1G1UZK7"/>
<reference evidence="3 4" key="1">
    <citation type="journal article" date="2016" name="Nat. Commun.">
        <title>Thousands of microbial genomes shed light on interconnected biogeochemical processes in an aquifer system.</title>
        <authorList>
            <person name="Anantharaman K."/>
            <person name="Brown C.T."/>
            <person name="Hug L.A."/>
            <person name="Sharon I."/>
            <person name="Castelle C.J."/>
            <person name="Probst A.J."/>
            <person name="Thomas B.C."/>
            <person name="Singh A."/>
            <person name="Wilkins M.J."/>
            <person name="Karaoz U."/>
            <person name="Brodie E.L."/>
            <person name="Williams K.H."/>
            <person name="Hubbard S.S."/>
            <person name="Banfield J.F."/>
        </authorList>
    </citation>
    <scope>NUCLEOTIDE SEQUENCE [LARGE SCALE GENOMIC DNA]</scope>
</reference>
<protein>
    <submittedName>
        <fullName evidence="3">Uncharacterized protein</fullName>
    </submittedName>
</protein>
<accession>A0A1G1UZK7</accession>
<gene>
    <name evidence="3" type="ORF">A2782_03645</name>
</gene>
<comment type="caution">
    <text evidence="3">The sequence shown here is derived from an EMBL/GenBank/DDBJ whole genome shotgun (WGS) entry which is preliminary data.</text>
</comment>
<organism evidence="3 4">
    <name type="scientific">Candidatus Blackburnbacteria bacterium RIFCSPHIGHO2_01_FULL_43_15b</name>
    <dbReference type="NCBI Taxonomy" id="1797513"/>
    <lineage>
        <taxon>Bacteria</taxon>
        <taxon>Candidatus Blackburniibacteriota</taxon>
    </lineage>
</organism>
<evidence type="ECO:0000256" key="1">
    <source>
        <dbReference type="SAM" id="MobiDB-lite"/>
    </source>
</evidence>
<keyword evidence="2" id="KW-0812">Transmembrane</keyword>